<dbReference type="EMBL" id="CACRXK020005537">
    <property type="protein sequence ID" value="CAB4006543.1"/>
    <property type="molecule type" value="Genomic_DNA"/>
</dbReference>
<accession>A0A7D9III0</accession>
<evidence type="ECO:0000313" key="1">
    <source>
        <dbReference type="EMBL" id="CAB4006543.1"/>
    </source>
</evidence>
<protein>
    <submittedName>
        <fullName evidence="1">Uncharacterized protein</fullName>
    </submittedName>
</protein>
<feature type="non-terminal residue" evidence="1">
    <location>
        <position position="1"/>
    </location>
</feature>
<reference evidence="1" key="1">
    <citation type="submission" date="2020-04" db="EMBL/GenBank/DDBJ databases">
        <authorList>
            <person name="Alioto T."/>
            <person name="Alioto T."/>
            <person name="Gomez Garrido J."/>
        </authorList>
    </citation>
    <scope>NUCLEOTIDE SEQUENCE</scope>
    <source>
        <strain evidence="1">A484AB</strain>
    </source>
</reference>
<keyword evidence="2" id="KW-1185">Reference proteome</keyword>
<evidence type="ECO:0000313" key="2">
    <source>
        <dbReference type="Proteomes" id="UP001152795"/>
    </source>
</evidence>
<dbReference type="AlphaFoldDB" id="A0A7D9III0"/>
<proteinExistence type="predicted"/>
<organism evidence="1 2">
    <name type="scientific">Paramuricea clavata</name>
    <name type="common">Red gorgonian</name>
    <name type="synonym">Violescent sea-whip</name>
    <dbReference type="NCBI Taxonomy" id="317549"/>
    <lineage>
        <taxon>Eukaryota</taxon>
        <taxon>Metazoa</taxon>
        <taxon>Cnidaria</taxon>
        <taxon>Anthozoa</taxon>
        <taxon>Octocorallia</taxon>
        <taxon>Malacalcyonacea</taxon>
        <taxon>Plexauridae</taxon>
        <taxon>Paramuricea</taxon>
    </lineage>
</organism>
<sequence>MIETDETALMCRTATCRSEESYLKSELEVANSKIIDLQAKIKHLENEKSSLTTAIRIIQEDNSLRPNVNNTDDDQGGNQWVELNKKKKKRKRDQTQKLQEIPTIATHENCPLETTCADESNATVKKNVIISSRQGRKDGYPNTRGNHQNPVKKTRMTSQQSNNFKMATVCTESEEDVFDDFVQNEPVIEPYMLEPNKGDEGDSSGDSSENTYSEEDEYNDEFERALQHFPGVNAENAHSWKKQLSLFVAMR</sequence>
<comment type="caution">
    <text evidence="1">The sequence shown here is derived from an EMBL/GenBank/DDBJ whole genome shotgun (WGS) entry which is preliminary data.</text>
</comment>
<name>A0A7D9III0_PARCT</name>
<dbReference type="Proteomes" id="UP001152795">
    <property type="component" value="Unassembled WGS sequence"/>
</dbReference>
<gene>
    <name evidence="1" type="ORF">PACLA_8A008730</name>
</gene>